<dbReference type="InParanoid" id="A0A0C3NSU6"/>
<dbReference type="AlphaFoldDB" id="A0A0C3NSU6"/>
<gene>
    <name evidence="2" type="ORF">M404DRAFT_1000810</name>
</gene>
<evidence type="ECO:0000313" key="2">
    <source>
        <dbReference type="EMBL" id="KIO03965.1"/>
    </source>
</evidence>
<evidence type="ECO:0000256" key="1">
    <source>
        <dbReference type="SAM" id="MobiDB-lite"/>
    </source>
</evidence>
<dbReference type="HOGENOM" id="CLU_2639079_0_0_1"/>
<feature type="compositionally biased region" description="Polar residues" evidence="1">
    <location>
        <begin position="1"/>
        <end position="20"/>
    </location>
</feature>
<name>A0A0C3NSU6_PISTI</name>
<reference evidence="3" key="2">
    <citation type="submission" date="2015-01" db="EMBL/GenBank/DDBJ databases">
        <title>Evolutionary Origins and Diversification of the Mycorrhizal Mutualists.</title>
        <authorList>
            <consortium name="DOE Joint Genome Institute"/>
            <consortium name="Mycorrhizal Genomics Consortium"/>
            <person name="Kohler A."/>
            <person name="Kuo A."/>
            <person name="Nagy L.G."/>
            <person name="Floudas D."/>
            <person name="Copeland A."/>
            <person name="Barry K.W."/>
            <person name="Cichocki N."/>
            <person name="Veneault-Fourrey C."/>
            <person name="LaButti K."/>
            <person name="Lindquist E.A."/>
            <person name="Lipzen A."/>
            <person name="Lundell T."/>
            <person name="Morin E."/>
            <person name="Murat C."/>
            <person name="Riley R."/>
            <person name="Ohm R."/>
            <person name="Sun H."/>
            <person name="Tunlid A."/>
            <person name="Henrissat B."/>
            <person name="Grigoriev I.V."/>
            <person name="Hibbett D.S."/>
            <person name="Martin F."/>
        </authorList>
    </citation>
    <scope>NUCLEOTIDE SEQUENCE [LARGE SCALE GENOMIC DNA]</scope>
    <source>
        <strain evidence="3">Marx 270</strain>
    </source>
</reference>
<dbReference type="EMBL" id="KN831973">
    <property type="protein sequence ID" value="KIO03965.1"/>
    <property type="molecule type" value="Genomic_DNA"/>
</dbReference>
<protein>
    <submittedName>
        <fullName evidence="2">Uncharacterized protein</fullName>
    </submittedName>
</protein>
<reference evidence="2 3" key="1">
    <citation type="submission" date="2014-04" db="EMBL/GenBank/DDBJ databases">
        <authorList>
            <consortium name="DOE Joint Genome Institute"/>
            <person name="Kuo A."/>
            <person name="Kohler A."/>
            <person name="Costa M.D."/>
            <person name="Nagy L.G."/>
            <person name="Floudas D."/>
            <person name="Copeland A."/>
            <person name="Barry K.W."/>
            <person name="Cichocki N."/>
            <person name="Veneault-Fourrey C."/>
            <person name="LaButti K."/>
            <person name="Lindquist E.A."/>
            <person name="Lipzen A."/>
            <person name="Lundell T."/>
            <person name="Morin E."/>
            <person name="Murat C."/>
            <person name="Sun H."/>
            <person name="Tunlid A."/>
            <person name="Henrissat B."/>
            <person name="Grigoriev I.V."/>
            <person name="Hibbett D.S."/>
            <person name="Martin F."/>
            <person name="Nordberg H.P."/>
            <person name="Cantor M.N."/>
            <person name="Hua S.X."/>
        </authorList>
    </citation>
    <scope>NUCLEOTIDE SEQUENCE [LARGE SCALE GENOMIC DNA]</scope>
    <source>
        <strain evidence="2 3">Marx 270</strain>
    </source>
</reference>
<sequence>MDSTWFTLSTGTPGHQTQTENMKEMEGTPVSLLRTKENEVRTENVNVMYTNVRPVSFREATRLNVHSPDSEESCTQS</sequence>
<evidence type="ECO:0000313" key="3">
    <source>
        <dbReference type="Proteomes" id="UP000054217"/>
    </source>
</evidence>
<feature type="region of interest" description="Disordered" evidence="1">
    <location>
        <begin position="1"/>
        <end position="26"/>
    </location>
</feature>
<dbReference type="Proteomes" id="UP000054217">
    <property type="component" value="Unassembled WGS sequence"/>
</dbReference>
<keyword evidence="3" id="KW-1185">Reference proteome</keyword>
<proteinExistence type="predicted"/>
<organism evidence="2 3">
    <name type="scientific">Pisolithus tinctorius Marx 270</name>
    <dbReference type="NCBI Taxonomy" id="870435"/>
    <lineage>
        <taxon>Eukaryota</taxon>
        <taxon>Fungi</taxon>
        <taxon>Dikarya</taxon>
        <taxon>Basidiomycota</taxon>
        <taxon>Agaricomycotina</taxon>
        <taxon>Agaricomycetes</taxon>
        <taxon>Agaricomycetidae</taxon>
        <taxon>Boletales</taxon>
        <taxon>Sclerodermatineae</taxon>
        <taxon>Pisolithaceae</taxon>
        <taxon>Pisolithus</taxon>
    </lineage>
</organism>
<accession>A0A0C3NSU6</accession>